<evidence type="ECO:0000256" key="1">
    <source>
        <dbReference type="PROSITE-ProRule" id="PRU00169"/>
    </source>
</evidence>
<proteinExistence type="predicted"/>
<organism evidence="3 4">
    <name type="scientific">Candidatus Defluviibacterium haderslevense</name>
    <dbReference type="NCBI Taxonomy" id="2981993"/>
    <lineage>
        <taxon>Bacteria</taxon>
        <taxon>Pseudomonadati</taxon>
        <taxon>Bacteroidota</taxon>
        <taxon>Saprospiria</taxon>
        <taxon>Saprospirales</taxon>
        <taxon>Saprospiraceae</taxon>
        <taxon>Candidatus Defluviibacterium</taxon>
    </lineage>
</organism>
<gene>
    <name evidence="3" type="ORF">IPO85_11680</name>
</gene>
<dbReference type="PROSITE" id="PS50110">
    <property type="entry name" value="RESPONSE_REGULATORY"/>
    <property type="match status" value="1"/>
</dbReference>
<evidence type="ECO:0000313" key="3">
    <source>
        <dbReference type="EMBL" id="MBK9718150.1"/>
    </source>
</evidence>
<sequence>MNLEKLEILLADDDLDDCLFFREAVAELEILVRLTATHDGEQLMEFLNNTKLALPHVLFLDLNMPRKNGFECLAEIKNNLNLIHLPVIVFSTSFEQDVVNQLYLGGAQFFIRKPANFSQFKKIIKLALSIIATGKWTKPNKDFFVLTVHDFERFKFAI</sequence>
<keyword evidence="1" id="KW-0597">Phosphoprotein</keyword>
<dbReference type="InterPro" id="IPR052893">
    <property type="entry name" value="TCS_response_regulator"/>
</dbReference>
<protein>
    <submittedName>
        <fullName evidence="3">Response regulator</fullName>
    </submittedName>
</protein>
<name>A0A9D7XEU4_9BACT</name>
<accession>A0A9D7XEU4</accession>
<dbReference type="AlphaFoldDB" id="A0A9D7XEU4"/>
<dbReference type="SMART" id="SM00448">
    <property type="entry name" value="REC"/>
    <property type="match status" value="1"/>
</dbReference>
<dbReference type="Gene3D" id="3.40.50.2300">
    <property type="match status" value="1"/>
</dbReference>
<feature type="modified residue" description="4-aspartylphosphate" evidence="1">
    <location>
        <position position="61"/>
    </location>
</feature>
<reference evidence="3 4" key="1">
    <citation type="submission" date="2020-10" db="EMBL/GenBank/DDBJ databases">
        <title>Connecting structure to function with the recovery of over 1000 high-quality activated sludge metagenome-assembled genomes encoding full-length rRNA genes using long-read sequencing.</title>
        <authorList>
            <person name="Singleton C.M."/>
            <person name="Petriglieri F."/>
            <person name="Kristensen J.M."/>
            <person name="Kirkegaard R.H."/>
            <person name="Michaelsen T.Y."/>
            <person name="Andersen M.H."/>
            <person name="Karst S.M."/>
            <person name="Dueholm M.S."/>
            <person name="Nielsen P.H."/>
            <person name="Albertsen M."/>
        </authorList>
    </citation>
    <scope>NUCLEOTIDE SEQUENCE [LARGE SCALE GENOMIC DNA]</scope>
    <source>
        <strain evidence="3">Ribe_18-Q3-R11-54_BAT3C.373</strain>
    </source>
</reference>
<comment type="caution">
    <text evidence="3">The sequence shown here is derived from an EMBL/GenBank/DDBJ whole genome shotgun (WGS) entry which is preliminary data.</text>
</comment>
<dbReference type="Pfam" id="PF00072">
    <property type="entry name" value="Response_reg"/>
    <property type="match status" value="1"/>
</dbReference>
<dbReference type="EMBL" id="JADKFW010000007">
    <property type="protein sequence ID" value="MBK9718150.1"/>
    <property type="molecule type" value="Genomic_DNA"/>
</dbReference>
<feature type="domain" description="Response regulatory" evidence="2">
    <location>
        <begin position="7"/>
        <end position="128"/>
    </location>
</feature>
<dbReference type="PANTHER" id="PTHR44520">
    <property type="entry name" value="RESPONSE REGULATOR RCP1-RELATED"/>
    <property type="match status" value="1"/>
</dbReference>
<dbReference type="InterPro" id="IPR011006">
    <property type="entry name" value="CheY-like_superfamily"/>
</dbReference>
<evidence type="ECO:0000259" key="2">
    <source>
        <dbReference type="PROSITE" id="PS50110"/>
    </source>
</evidence>
<dbReference type="GO" id="GO:0000160">
    <property type="term" value="P:phosphorelay signal transduction system"/>
    <property type="evidence" value="ECO:0007669"/>
    <property type="project" value="InterPro"/>
</dbReference>
<dbReference type="SUPFAM" id="SSF52172">
    <property type="entry name" value="CheY-like"/>
    <property type="match status" value="1"/>
</dbReference>
<evidence type="ECO:0000313" key="4">
    <source>
        <dbReference type="Proteomes" id="UP000808349"/>
    </source>
</evidence>
<dbReference type="InterPro" id="IPR001789">
    <property type="entry name" value="Sig_transdc_resp-reg_receiver"/>
</dbReference>
<dbReference type="PANTHER" id="PTHR44520:SF2">
    <property type="entry name" value="RESPONSE REGULATOR RCP1"/>
    <property type="match status" value="1"/>
</dbReference>
<dbReference type="Proteomes" id="UP000808349">
    <property type="component" value="Unassembled WGS sequence"/>
</dbReference>